<dbReference type="PANTHER" id="PTHR24356">
    <property type="entry name" value="SERINE/THREONINE-PROTEIN KINASE"/>
    <property type="match status" value="1"/>
</dbReference>
<evidence type="ECO:0000256" key="3">
    <source>
        <dbReference type="ARBA" id="ARBA00022148"/>
    </source>
</evidence>
<evidence type="ECO:0000259" key="12">
    <source>
        <dbReference type="PROSITE" id="PS50011"/>
    </source>
</evidence>
<dbReference type="InterPro" id="IPR000719">
    <property type="entry name" value="Prot_kinase_dom"/>
</dbReference>
<dbReference type="STRING" id="46835.A0A504YSP4"/>
<accession>A0A504YSP4</accession>
<keyword evidence="7 13" id="KW-0418">Kinase</keyword>
<evidence type="ECO:0000313" key="14">
    <source>
        <dbReference type="Proteomes" id="UP000316759"/>
    </source>
</evidence>
<evidence type="ECO:0000256" key="8">
    <source>
        <dbReference type="ARBA" id="ARBA00022840"/>
    </source>
</evidence>
<dbReference type="OrthoDB" id="162894at2759"/>
<keyword evidence="8" id="KW-0067">ATP-binding</keyword>
<reference evidence="13 14" key="1">
    <citation type="submission" date="2019-04" db="EMBL/GenBank/DDBJ databases">
        <title>Annotation for the trematode Fasciola gigantica.</title>
        <authorList>
            <person name="Choi Y.-J."/>
        </authorList>
    </citation>
    <scope>NUCLEOTIDE SEQUENCE [LARGE SCALE GENOMIC DNA]</scope>
    <source>
        <strain evidence="13">Uganda_cow_1</strain>
    </source>
</reference>
<evidence type="ECO:0000256" key="10">
    <source>
        <dbReference type="ARBA" id="ARBA00047899"/>
    </source>
</evidence>
<dbReference type="GO" id="GO:0035556">
    <property type="term" value="P:intracellular signal transduction"/>
    <property type="evidence" value="ECO:0007669"/>
    <property type="project" value="TreeGrafter"/>
</dbReference>
<protein>
    <recommendedName>
        <fullName evidence="3">Serine/threonine-protein kinase greatwall</fullName>
        <ecNumber evidence="2">2.7.11.1</ecNumber>
    </recommendedName>
    <alternativeName>
        <fullName evidence="9">Microtubule-associated serine/threonine-protein kinase-like</fullName>
    </alternativeName>
</protein>
<keyword evidence="4" id="KW-0723">Serine/threonine-protein kinase</keyword>
<evidence type="ECO:0000256" key="1">
    <source>
        <dbReference type="ARBA" id="ARBA00009903"/>
    </source>
</evidence>
<evidence type="ECO:0000256" key="4">
    <source>
        <dbReference type="ARBA" id="ARBA00022527"/>
    </source>
</evidence>
<dbReference type="InterPro" id="IPR050236">
    <property type="entry name" value="Ser_Thr_kinase_AGC"/>
</dbReference>
<keyword evidence="5" id="KW-0808">Transferase</keyword>
<dbReference type="Pfam" id="PF00069">
    <property type="entry name" value="Pkinase"/>
    <property type="match status" value="1"/>
</dbReference>
<gene>
    <name evidence="13" type="ORF">FGIG_08442</name>
</gene>
<dbReference type="PROSITE" id="PS00108">
    <property type="entry name" value="PROTEIN_KINASE_ST"/>
    <property type="match status" value="1"/>
</dbReference>
<dbReference type="EC" id="2.7.11.1" evidence="2"/>
<keyword evidence="6" id="KW-0547">Nucleotide-binding</keyword>
<comment type="catalytic activity">
    <reaction evidence="10">
        <text>L-threonyl-[protein] + ATP = O-phospho-L-threonyl-[protein] + ADP + H(+)</text>
        <dbReference type="Rhea" id="RHEA:46608"/>
        <dbReference type="Rhea" id="RHEA-COMP:11060"/>
        <dbReference type="Rhea" id="RHEA-COMP:11605"/>
        <dbReference type="ChEBI" id="CHEBI:15378"/>
        <dbReference type="ChEBI" id="CHEBI:30013"/>
        <dbReference type="ChEBI" id="CHEBI:30616"/>
        <dbReference type="ChEBI" id="CHEBI:61977"/>
        <dbReference type="ChEBI" id="CHEBI:456216"/>
        <dbReference type="EC" id="2.7.11.1"/>
    </reaction>
</comment>
<comment type="similarity">
    <text evidence="1">Belongs to the protein kinase superfamily. AGC Ser/Thr protein kinase family.</text>
</comment>
<dbReference type="AlphaFoldDB" id="A0A504YSP4"/>
<evidence type="ECO:0000313" key="13">
    <source>
        <dbReference type="EMBL" id="TPP63216.1"/>
    </source>
</evidence>
<dbReference type="InterPro" id="IPR011009">
    <property type="entry name" value="Kinase-like_dom_sf"/>
</dbReference>
<dbReference type="Proteomes" id="UP000316759">
    <property type="component" value="Unassembled WGS sequence"/>
</dbReference>
<evidence type="ECO:0000256" key="7">
    <source>
        <dbReference type="ARBA" id="ARBA00022777"/>
    </source>
</evidence>
<evidence type="ECO:0000256" key="9">
    <source>
        <dbReference type="ARBA" id="ARBA00033099"/>
    </source>
</evidence>
<dbReference type="GO" id="GO:0005524">
    <property type="term" value="F:ATP binding"/>
    <property type="evidence" value="ECO:0007669"/>
    <property type="project" value="UniProtKB-KW"/>
</dbReference>
<dbReference type="GO" id="GO:0004674">
    <property type="term" value="F:protein serine/threonine kinase activity"/>
    <property type="evidence" value="ECO:0007669"/>
    <property type="project" value="UniProtKB-KW"/>
</dbReference>
<organism evidence="13 14">
    <name type="scientific">Fasciola gigantica</name>
    <name type="common">Giant liver fluke</name>
    <dbReference type="NCBI Taxonomy" id="46835"/>
    <lineage>
        <taxon>Eukaryota</taxon>
        <taxon>Metazoa</taxon>
        <taxon>Spiralia</taxon>
        <taxon>Lophotrochozoa</taxon>
        <taxon>Platyhelminthes</taxon>
        <taxon>Trematoda</taxon>
        <taxon>Digenea</taxon>
        <taxon>Plagiorchiida</taxon>
        <taxon>Echinostomata</taxon>
        <taxon>Echinostomatoidea</taxon>
        <taxon>Fasciolidae</taxon>
        <taxon>Fasciola</taxon>
    </lineage>
</organism>
<comment type="catalytic activity">
    <reaction evidence="11">
        <text>L-seryl-[protein] + ATP = O-phospho-L-seryl-[protein] + ADP + H(+)</text>
        <dbReference type="Rhea" id="RHEA:17989"/>
        <dbReference type="Rhea" id="RHEA-COMP:9863"/>
        <dbReference type="Rhea" id="RHEA-COMP:11604"/>
        <dbReference type="ChEBI" id="CHEBI:15378"/>
        <dbReference type="ChEBI" id="CHEBI:29999"/>
        <dbReference type="ChEBI" id="CHEBI:30616"/>
        <dbReference type="ChEBI" id="CHEBI:83421"/>
        <dbReference type="ChEBI" id="CHEBI:456216"/>
        <dbReference type="EC" id="2.7.11.1"/>
    </reaction>
</comment>
<dbReference type="Gene3D" id="1.10.510.10">
    <property type="entry name" value="Transferase(Phosphotransferase) domain 1"/>
    <property type="match status" value="1"/>
</dbReference>
<keyword evidence="14" id="KW-1185">Reference proteome</keyword>
<evidence type="ECO:0000256" key="11">
    <source>
        <dbReference type="ARBA" id="ARBA00048679"/>
    </source>
</evidence>
<dbReference type="EMBL" id="SUNJ01005927">
    <property type="protein sequence ID" value="TPP63216.1"/>
    <property type="molecule type" value="Genomic_DNA"/>
</dbReference>
<name>A0A504YSP4_FASGI</name>
<comment type="caution">
    <text evidence="13">The sequence shown here is derived from an EMBL/GenBank/DDBJ whole genome shotgun (WGS) entry which is preliminary data.</text>
</comment>
<proteinExistence type="inferred from homology"/>
<dbReference type="FunFam" id="1.10.510.10:FF:000604">
    <property type="entry name" value="AGC protein kinase"/>
    <property type="match status" value="1"/>
</dbReference>
<sequence length="101" mass="11407">MEYLIGGDLKTLLMVMGYLKEAHAAIYVIEIAIALEYLHAHGIIHRDLKPDNILINSKGHLKLTDFGLSTVMWDRRKCILLAYSELLATQIAVCPVNAWSR</sequence>
<dbReference type="InterPro" id="IPR008271">
    <property type="entry name" value="Ser/Thr_kinase_AS"/>
</dbReference>
<dbReference type="SMART" id="SM00220">
    <property type="entry name" value="S_TKc"/>
    <property type="match status" value="1"/>
</dbReference>
<dbReference type="PANTHER" id="PTHR24356:SF1">
    <property type="entry name" value="SERINE_THREONINE-PROTEIN KINASE GREATWALL"/>
    <property type="match status" value="1"/>
</dbReference>
<dbReference type="GO" id="GO:0005634">
    <property type="term" value="C:nucleus"/>
    <property type="evidence" value="ECO:0007669"/>
    <property type="project" value="TreeGrafter"/>
</dbReference>
<evidence type="ECO:0000256" key="6">
    <source>
        <dbReference type="ARBA" id="ARBA00022741"/>
    </source>
</evidence>
<evidence type="ECO:0000256" key="5">
    <source>
        <dbReference type="ARBA" id="ARBA00022679"/>
    </source>
</evidence>
<evidence type="ECO:0000256" key="2">
    <source>
        <dbReference type="ARBA" id="ARBA00012513"/>
    </source>
</evidence>
<dbReference type="SUPFAM" id="SSF56112">
    <property type="entry name" value="Protein kinase-like (PK-like)"/>
    <property type="match status" value="1"/>
</dbReference>
<feature type="domain" description="Protein kinase" evidence="12">
    <location>
        <begin position="1"/>
        <end position="101"/>
    </location>
</feature>
<dbReference type="PROSITE" id="PS50011">
    <property type="entry name" value="PROTEIN_KINASE_DOM"/>
    <property type="match status" value="1"/>
</dbReference>